<reference evidence="2" key="1">
    <citation type="submission" date="2021-02" db="EMBL/GenBank/DDBJ databases">
        <authorList>
            <person name="Nowell W R."/>
        </authorList>
    </citation>
    <scope>NUCLEOTIDE SEQUENCE</scope>
</reference>
<protein>
    <submittedName>
        <fullName evidence="2">Uncharacterized protein</fullName>
    </submittedName>
</protein>
<feature type="non-terminal residue" evidence="2">
    <location>
        <position position="1"/>
    </location>
</feature>
<organism evidence="2 3">
    <name type="scientific">Didymodactylos carnosus</name>
    <dbReference type="NCBI Taxonomy" id="1234261"/>
    <lineage>
        <taxon>Eukaryota</taxon>
        <taxon>Metazoa</taxon>
        <taxon>Spiralia</taxon>
        <taxon>Gnathifera</taxon>
        <taxon>Rotifera</taxon>
        <taxon>Eurotatoria</taxon>
        <taxon>Bdelloidea</taxon>
        <taxon>Philodinida</taxon>
        <taxon>Philodinidae</taxon>
        <taxon>Didymodactylos</taxon>
    </lineage>
</organism>
<name>A0A8S2NU34_9BILA</name>
<dbReference type="EMBL" id="CAJOBA010036014">
    <property type="protein sequence ID" value="CAF4015171.1"/>
    <property type="molecule type" value="Genomic_DNA"/>
</dbReference>
<evidence type="ECO:0000313" key="2">
    <source>
        <dbReference type="EMBL" id="CAF4015171.1"/>
    </source>
</evidence>
<proteinExistence type="predicted"/>
<dbReference type="EMBL" id="CAJNOK010014481">
    <property type="protein sequence ID" value="CAF1205742.1"/>
    <property type="molecule type" value="Genomic_DNA"/>
</dbReference>
<accession>A0A8S2NU34</accession>
<sequence length="252" mass="28698">TVYGTLTDDTNNMLDANTYNLIVFNAADKILAPGDIKSVTVHFCTLPTSSEPQINLYVLSITDDPTKFNVTDKREKVAFDRTSSAIQTIFLTDSLKVHSGQYIAIRFENYSGSPYSTAERNEHFVNSRTFNEYQEKNSAIPFTNCPNKGIAFSFTVSPTSYVKKHRRWCQVGIIQGGNKFQEYDNMQRERAIAAVYWKSIIDKIKENEHDNDEDEKKEENNKLDKILAEKLNKILAEKPTVRTIATTTNDSQ</sequence>
<evidence type="ECO:0000313" key="3">
    <source>
        <dbReference type="Proteomes" id="UP000682733"/>
    </source>
</evidence>
<dbReference type="Proteomes" id="UP000677228">
    <property type="component" value="Unassembled WGS sequence"/>
</dbReference>
<comment type="caution">
    <text evidence="2">The sequence shown here is derived from an EMBL/GenBank/DDBJ whole genome shotgun (WGS) entry which is preliminary data.</text>
</comment>
<gene>
    <name evidence="1" type="ORF">OVA965_LOCUS24204</name>
    <name evidence="2" type="ORF">TMI583_LOCUS24926</name>
</gene>
<dbReference type="Proteomes" id="UP000682733">
    <property type="component" value="Unassembled WGS sequence"/>
</dbReference>
<evidence type="ECO:0000313" key="1">
    <source>
        <dbReference type="EMBL" id="CAF1205742.1"/>
    </source>
</evidence>
<dbReference type="AlphaFoldDB" id="A0A8S2NU34"/>